<accession>A0A317ZTS5</accession>
<dbReference type="EMBL" id="QHLY01000010">
    <property type="protein sequence ID" value="PXA69856.1"/>
    <property type="molecule type" value="Genomic_DNA"/>
</dbReference>
<keyword evidence="6" id="KW-1185">Reference proteome</keyword>
<dbReference type="Pfam" id="PF11762">
    <property type="entry name" value="Arabinose_Iso_C"/>
    <property type="match status" value="1"/>
</dbReference>
<organism evidence="5 6">
    <name type="scientific">Cryobacterium arcticum</name>
    <dbReference type="NCBI Taxonomy" id="670052"/>
    <lineage>
        <taxon>Bacteria</taxon>
        <taxon>Bacillati</taxon>
        <taxon>Actinomycetota</taxon>
        <taxon>Actinomycetes</taxon>
        <taxon>Micrococcales</taxon>
        <taxon>Microbacteriaceae</taxon>
        <taxon>Cryobacterium</taxon>
    </lineage>
</organism>
<comment type="caution">
    <text evidence="5">The sequence shown here is derived from an EMBL/GenBank/DDBJ whole genome shotgun (WGS) entry which is preliminary data.</text>
</comment>
<dbReference type="Proteomes" id="UP000246722">
    <property type="component" value="Unassembled WGS sequence"/>
</dbReference>
<reference evidence="5 6" key="1">
    <citation type="submission" date="2018-05" db="EMBL/GenBank/DDBJ databases">
        <title>Genetic diversity of glacier-inhabiting Cryobacterium bacteria in China and description of Cryobacterium mengkeensis sp. nov. and Arthrobacter glacialis sp. nov.</title>
        <authorList>
            <person name="Liu Q."/>
            <person name="Xin Y.-H."/>
        </authorList>
    </citation>
    <scope>NUCLEOTIDE SEQUENCE [LARGE SCALE GENOMIC DNA]</scope>
    <source>
        <strain evidence="5 6">SK-1</strain>
    </source>
</reference>
<evidence type="ECO:0000256" key="2">
    <source>
        <dbReference type="ARBA" id="ARBA00023235"/>
    </source>
</evidence>
<dbReference type="GO" id="GO:0008733">
    <property type="term" value="F:L-arabinose isomerase activity"/>
    <property type="evidence" value="ECO:0007669"/>
    <property type="project" value="InterPro"/>
</dbReference>
<evidence type="ECO:0000256" key="1">
    <source>
        <dbReference type="ARBA" id="ARBA00022935"/>
    </source>
</evidence>
<evidence type="ECO:0000313" key="5">
    <source>
        <dbReference type="EMBL" id="PXA69856.1"/>
    </source>
</evidence>
<dbReference type="PANTHER" id="PTHR38464">
    <property type="entry name" value="L-ARABINOSE ISOMERASE"/>
    <property type="match status" value="1"/>
</dbReference>
<evidence type="ECO:0000256" key="3">
    <source>
        <dbReference type="ARBA" id="ARBA00023277"/>
    </source>
</evidence>
<evidence type="ECO:0000259" key="4">
    <source>
        <dbReference type="Pfam" id="PF11762"/>
    </source>
</evidence>
<dbReference type="AlphaFoldDB" id="A0A317ZTS5"/>
<sequence>ILGAHMLEVSPSLATEKPTLEIHPLGIGGKDDPVRLVFNAAPGPAVVVAMSDMRDRFRLTANVVEVVEPTEALPKLPVGRAVWKPAPDFATSAAAWLTAGAAHHTVMSTAVGIEVFQDFAEIARTELLVIDETTTLRDFSREVRWNQAYYRLAQGL</sequence>
<dbReference type="GO" id="GO:0005829">
    <property type="term" value="C:cytosol"/>
    <property type="evidence" value="ECO:0007669"/>
    <property type="project" value="TreeGrafter"/>
</dbReference>
<keyword evidence="1" id="KW-0054">Arabinose catabolism</keyword>
<evidence type="ECO:0000313" key="6">
    <source>
        <dbReference type="Proteomes" id="UP000246722"/>
    </source>
</evidence>
<dbReference type="InterPro" id="IPR003762">
    <property type="entry name" value="Lara_isomerase"/>
</dbReference>
<dbReference type="GO" id="GO:0019569">
    <property type="term" value="P:L-arabinose catabolic process to D-xylulose 5-phosphate"/>
    <property type="evidence" value="ECO:0007669"/>
    <property type="project" value="TreeGrafter"/>
</dbReference>
<keyword evidence="2 5" id="KW-0413">Isomerase</keyword>
<proteinExistence type="predicted"/>
<feature type="non-terminal residue" evidence="5">
    <location>
        <position position="1"/>
    </location>
</feature>
<name>A0A317ZTS5_9MICO</name>
<gene>
    <name evidence="5" type="ORF">CTB96_09715</name>
</gene>
<feature type="domain" description="L-arabinose isomerase C-terminal" evidence="4">
    <location>
        <begin position="1"/>
        <end position="126"/>
    </location>
</feature>
<dbReference type="PANTHER" id="PTHR38464:SF1">
    <property type="entry name" value="L-ARABINOSE ISOMERASE"/>
    <property type="match status" value="1"/>
</dbReference>
<protein>
    <submittedName>
        <fullName evidence="5">L-arabinose isomerase</fullName>
    </submittedName>
</protein>
<keyword evidence="3" id="KW-0119">Carbohydrate metabolism</keyword>
<dbReference type="InterPro" id="IPR004216">
    <property type="entry name" value="Fuc/Ara_isomerase_C"/>
</dbReference>
<dbReference type="InterPro" id="IPR024664">
    <property type="entry name" value="Ara_Isoase_C"/>
</dbReference>
<dbReference type="SUPFAM" id="SSF50443">
    <property type="entry name" value="FucI/AraA C-terminal domain-like"/>
    <property type="match status" value="1"/>
</dbReference>